<feature type="signal peptide" evidence="1">
    <location>
        <begin position="1"/>
        <end position="18"/>
    </location>
</feature>
<dbReference type="Bgee" id="WBGene00011708">
    <property type="expression patterns" value="Expressed in larva and 2 other cell types or tissues"/>
</dbReference>
<dbReference type="KEGG" id="cel:CELE_T11B7.5"/>
<keyword evidence="5" id="KW-1267">Proteomics identification</keyword>
<accession>Q22390</accession>
<dbReference type="PIR" id="T24828">
    <property type="entry name" value="T24828"/>
</dbReference>
<organism evidence="2 3">
    <name type="scientific">Caenorhabditis elegans</name>
    <dbReference type="NCBI Taxonomy" id="6239"/>
    <lineage>
        <taxon>Eukaryota</taxon>
        <taxon>Metazoa</taxon>
        <taxon>Ecdysozoa</taxon>
        <taxon>Nematoda</taxon>
        <taxon>Chromadorea</taxon>
        <taxon>Rhabditida</taxon>
        <taxon>Rhabditina</taxon>
        <taxon>Rhabditomorpha</taxon>
        <taxon>Rhabditoidea</taxon>
        <taxon>Rhabditidae</taxon>
        <taxon>Peloderinae</taxon>
        <taxon>Caenorhabditis</taxon>
    </lineage>
</organism>
<dbReference type="STRING" id="6239.T11B7.5.1"/>
<gene>
    <name evidence="2" type="ORF">CELE_T11B7.5</name>
    <name evidence="2 4" type="ORF">T11B7.5</name>
</gene>
<dbReference type="eggNOG" id="ENOG502THHY">
    <property type="taxonomic scope" value="Eukaryota"/>
</dbReference>
<dbReference type="AlphaFoldDB" id="Q22390"/>
<dbReference type="GeneID" id="177700"/>
<dbReference type="InParanoid" id="Q22390"/>
<dbReference type="OMA" id="FHKMKLG"/>
<evidence type="ECO:0000313" key="4">
    <source>
        <dbReference type="WormBase" id="T11B7.5"/>
    </source>
</evidence>
<dbReference type="HOGENOM" id="CLU_1572004_0_0_1"/>
<dbReference type="SMR" id="Q22390"/>
<dbReference type="EMBL" id="BX284604">
    <property type="protein sequence ID" value="CAA90990.2"/>
    <property type="molecule type" value="Genomic_DNA"/>
</dbReference>
<dbReference type="PeptideAtlas" id="Q22390"/>
<keyword evidence="3" id="KW-1185">Reference proteome</keyword>
<evidence type="ECO:0000256" key="1">
    <source>
        <dbReference type="SAM" id="SignalP"/>
    </source>
</evidence>
<protein>
    <submittedName>
        <fullName evidence="2">Secreted protein</fullName>
    </submittedName>
</protein>
<dbReference type="PaxDb" id="6239-T11B7.5"/>
<dbReference type="UCSC" id="T11B7.5.1">
    <property type="organism name" value="c. elegans"/>
</dbReference>
<evidence type="ECO:0000313" key="2">
    <source>
        <dbReference type="EMBL" id="CAA90990.2"/>
    </source>
</evidence>
<name>Q22390_CAEEL</name>
<dbReference type="FunCoup" id="Q22390">
    <property type="interactions" value="308"/>
</dbReference>
<keyword evidence="1" id="KW-0732">Signal</keyword>
<proteinExistence type="evidence at protein level"/>
<dbReference type="OrthoDB" id="5789443at2759"/>
<evidence type="ECO:0000313" key="3">
    <source>
        <dbReference type="Proteomes" id="UP000001940"/>
    </source>
</evidence>
<dbReference type="RefSeq" id="NP_501535.2">
    <property type="nucleotide sequence ID" value="NM_069134.5"/>
</dbReference>
<dbReference type="AGR" id="WB:WBGene00011708"/>
<dbReference type="Proteomes" id="UP000001940">
    <property type="component" value="Chromosome IV"/>
</dbReference>
<feature type="chain" id="PRO_5004200735" evidence="1">
    <location>
        <begin position="19"/>
        <end position="200"/>
    </location>
</feature>
<dbReference type="WormBase" id="T11B7.5">
    <property type="protein sequence ID" value="CE47628"/>
    <property type="gene ID" value="WBGene00011708"/>
</dbReference>
<sequence length="200" mass="21942">MIHRLVLLTVFFCTSVVADYHKLKLGGACEALRVELEGTDDAAAKMTKLNAFLDTLGEGIRQKFWDIVAAAKTDAQTNLPSDKAKELAGEVISDFEQGNLFKSHQEISAELKSKFESLDDADKAAVKNLAKVYGKQAKALVMPHLPEDCKAKTDATDDAGKAAVAGGFDTGDYLPRKKRELLFIDNLTAAFREMRSRRGF</sequence>
<dbReference type="CTD" id="177700"/>
<evidence type="ECO:0007829" key="5">
    <source>
        <dbReference type="PeptideAtlas" id="Q22390"/>
    </source>
</evidence>
<reference evidence="2 3" key="1">
    <citation type="journal article" date="1998" name="Science">
        <title>Genome sequence of the nematode C. elegans: a platform for investigating biology.</title>
        <authorList>
            <consortium name="The C. elegans sequencing consortium"/>
            <person name="Sulson J.E."/>
            <person name="Waterston R."/>
        </authorList>
    </citation>
    <scope>NUCLEOTIDE SEQUENCE [LARGE SCALE GENOMIC DNA]</scope>
    <source>
        <strain evidence="2 3">Bristol N2</strain>
    </source>
</reference>